<feature type="region of interest" description="Disordered" evidence="4">
    <location>
        <begin position="1"/>
        <end position="27"/>
    </location>
</feature>
<dbReference type="EMBL" id="CM017321">
    <property type="protein sequence ID" value="KAE7998765.1"/>
    <property type="molecule type" value="Genomic_DNA"/>
</dbReference>
<dbReference type="InterPro" id="IPR016024">
    <property type="entry name" value="ARM-type_fold"/>
</dbReference>
<dbReference type="FunFam" id="1.10.1000.11:FF:000002">
    <property type="entry name" value="Cytohesin 1"/>
    <property type="match status" value="1"/>
</dbReference>
<sequence>MEKSSDQNHDAEENNCPSCREKKKGSAAKSRRKELGVSCMLNTELGAVLAVIRRPPDPASQYFSPDEHYFDSAILQSLKSLRALIFNPQQEWRTIDPSIYLSPFLDVIQGDDIPAAATGVALSAILKILRLEIFDEKTPGAKESINSIVNGITSCRLEKTDPVSEDAVMMKILQVLTATMKHPASLLLTDHAVCTIVNTCFQVVQQSASRGDLLQRSARYAMHELIQTIFSRLPDIEVKDGEDSESDSDDVDVGSNSDAGYGVRCAVDIFYFFCSLLNVVEVVETEGSTSHTVDEDVQLFALVLINSAIELSGDAIGKHPKLLRMIQDDLFHHLIHYGTRSSPLVLSMICSSVLNIYNFLRRFIRLQLEVFFAYVLLRVAALGSAMQLQEVALEGIINFCRQPTFVIEVYVNYDCDPLGRNLFEEIGKLLCKDSFPVASPVTTLQVQAFEGLAAMIHNIADSVDREDNSSPFGPYPLEITEYSPFWEEKSKDELESWEEYVRIRKAQKKKILIAANHFNRDEKKGLEYLKLSRLVSDPPDPKAHAFFFRYTPGLNKNTIGDYLGDPDELHIEVLKEFTDTFKFSGMILDTALRTYLETFRLPGESQKIQRILEAFSEKYYDQQSSDVFASKDAVFILCYSLIMLNTDQHNPQVKKKMTEDEFIRNNRAINAGKDLPREYLSELFHSISNNAITLFGHSAVSLEMTPSRWIELINRSKIAQPFIVCDFDRHLGRDMFACIAGPSVASLSAFFEHIDEEELLHKCVEVLFSIARIAQYGLEDTLDELLASFCKFTTLLNPYASAEETLFAFSNDMKPKMATLAVFTVANNFGESIRGGWRNIVDCLLKLKRLKLLPQSVIEFDTASTSSPDVPKESESAIIFPTRDKFGSRRASGTISRFSHFLSLDSMEDSLSLNVSEFEQNLKIIKQCRIGNIFSNSSNLPDDALFNLGRSLIFAAAGKGQKFSTPVEEEETVGFCWDLVIAIAMANIQKFQAFWPNFHEYMLAVAQFPMFSPIPFAEKAIIGLLRLSLKLLATYRSEKFPEELIFKSINLMWKLDKEILDTCCEFITQSVSKILIEYPANLQTQLGWKSVLHLLSVAGRHSETYDQAVETLIMLMSDGTHVSRTNYAYCIDCAFGFVALKNSPLEKNLKILDLMADSVNLLIQWYKNHYSEPGNNFSIASNTSNSSAEDNSRGLGSASFVMNLFLKLGEALRKSSLARREEMRNHAILALQKSFTLAEELDFTSTNCINCFNLIVFAMIDDLHEKMLEYSRRDNSEREMRSMEGTLKTAMELLTDVYLQFLKQISESYGFRTFWLGVLRRMDTCMKADLGEYGKSTIEELVPDLLKKMITLMKEKEILVQKEGDDLWEITYIQIQWIAPSLKEELFPELAF</sequence>
<reference evidence="6 7" key="1">
    <citation type="submission" date="2019-06" db="EMBL/GenBank/DDBJ databases">
        <title>A chromosomal-level reference genome of Carpinus fangiana (Coryloideae, Betulaceae).</title>
        <authorList>
            <person name="Yang X."/>
            <person name="Wang Z."/>
            <person name="Zhang L."/>
            <person name="Hao G."/>
            <person name="Liu J."/>
            <person name="Yang Y."/>
        </authorList>
    </citation>
    <scope>NUCLEOTIDE SEQUENCE [LARGE SCALE GENOMIC DNA]</scope>
    <source>
        <strain evidence="6">Cfa_2016G</strain>
        <tissue evidence="6">Leaf</tissue>
    </source>
</reference>
<dbReference type="InterPro" id="IPR023394">
    <property type="entry name" value="Sec7_C_sf"/>
</dbReference>
<dbReference type="GO" id="GO:0032012">
    <property type="term" value="P:regulation of ARF protein signal transduction"/>
    <property type="evidence" value="ECO:0007669"/>
    <property type="project" value="InterPro"/>
</dbReference>
<dbReference type="Pfam" id="PF01369">
    <property type="entry name" value="Sec7"/>
    <property type="match status" value="1"/>
</dbReference>
<dbReference type="Gene3D" id="1.10.220.20">
    <property type="match status" value="1"/>
</dbReference>
<dbReference type="InterPro" id="IPR032691">
    <property type="entry name" value="Mon2/Sec7/BIG1-like_HUS"/>
</dbReference>
<keyword evidence="7" id="KW-1185">Reference proteome</keyword>
<dbReference type="PANTHER" id="PTHR10663:SF322">
    <property type="entry name" value="ARF GUANINE-NUCLEOTIDE EXCHANGE FACTOR GNL2"/>
    <property type="match status" value="1"/>
</dbReference>
<accession>A0A5N6QI04</accession>
<evidence type="ECO:0000256" key="4">
    <source>
        <dbReference type="SAM" id="MobiDB-lite"/>
    </source>
</evidence>
<dbReference type="Proteomes" id="UP000327013">
    <property type="component" value="Chromosome 1"/>
</dbReference>
<dbReference type="GO" id="GO:0005829">
    <property type="term" value="C:cytosol"/>
    <property type="evidence" value="ECO:0007669"/>
    <property type="project" value="UniProtKB-SubCell"/>
</dbReference>
<evidence type="ECO:0000256" key="2">
    <source>
        <dbReference type="ARBA" id="ARBA00004514"/>
    </source>
</evidence>
<dbReference type="SUPFAM" id="SSF48425">
    <property type="entry name" value="Sec7 domain"/>
    <property type="match status" value="1"/>
</dbReference>
<dbReference type="Pfam" id="PF12783">
    <property type="entry name" value="Sec7-like_HUS"/>
    <property type="match status" value="1"/>
</dbReference>
<evidence type="ECO:0000259" key="5">
    <source>
        <dbReference type="PROSITE" id="PS50190"/>
    </source>
</evidence>
<feature type="compositionally biased region" description="Basic and acidic residues" evidence="4">
    <location>
        <begin position="1"/>
        <end position="12"/>
    </location>
</feature>
<gene>
    <name evidence="6" type="ORF">FH972_003276</name>
</gene>
<dbReference type="InterPro" id="IPR000904">
    <property type="entry name" value="Sec7_dom"/>
</dbReference>
<protein>
    <recommendedName>
        <fullName evidence="5">SEC7 domain-containing protein</fullName>
    </recommendedName>
</protein>
<feature type="domain" description="SEC7" evidence="5">
    <location>
        <begin position="505"/>
        <end position="690"/>
    </location>
</feature>
<organism evidence="6 7">
    <name type="scientific">Carpinus fangiana</name>
    <dbReference type="NCBI Taxonomy" id="176857"/>
    <lineage>
        <taxon>Eukaryota</taxon>
        <taxon>Viridiplantae</taxon>
        <taxon>Streptophyta</taxon>
        <taxon>Embryophyta</taxon>
        <taxon>Tracheophyta</taxon>
        <taxon>Spermatophyta</taxon>
        <taxon>Magnoliopsida</taxon>
        <taxon>eudicotyledons</taxon>
        <taxon>Gunneridae</taxon>
        <taxon>Pentapetalae</taxon>
        <taxon>rosids</taxon>
        <taxon>fabids</taxon>
        <taxon>Fagales</taxon>
        <taxon>Betulaceae</taxon>
        <taxon>Carpinus</taxon>
    </lineage>
</organism>
<dbReference type="GO" id="GO:0016020">
    <property type="term" value="C:membrane"/>
    <property type="evidence" value="ECO:0007669"/>
    <property type="project" value="UniProtKB-SubCell"/>
</dbReference>
<dbReference type="GO" id="GO:0012505">
    <property type="term" value="C:endomembrane system"/>
    <property type="evidence" value="ECO:0007669"/>
    <property type="project" value="UniProtKB-ARBA"/>
</dbReference>
<comment type="subcellular location">
    <subcellularLocation>
        <location evidence="2">Cytoplasm</location>
        <location evidence="2">Cytosol</location>
    </subcellularLocation>
    <subcellularLocation>
        <location evidence="1">Membrane</location>
        <topology evidence="1">Peripheral membrane protein</topology>
        <orientation evidence="1">Cytoplasmic side</orientation>
    </subcellularLocation>
</comment>
<dbReference type="GO" id="GO:0016192">
    <property type="term" value="P:vesicle-mediated transport"/>
    <property type="evidence" value="ECO:0007669"/>
    <property type="project" value="UniProtKB-ARBA"/>
</dbReference>
<dbReference type="SUPFAM" id="SSF48371">
    <property type="entry name" value="ARM repeat"/>
    <property type="match status" value="1"/>
</dbReference>
<dbReference type="SMART" id="SM00222">
    <property type="entry name" value="Sec7"/>
    <property type="match status" value="1"/>
</dbReference>
<dbReference type="Gene3D" id="1.10.1000.11">
    <property type="entry name" value="Arf Nucleotide-binding Site Opener,domain 2"/>
    <property type="match status" value="1"/>
</dbReference>
<dbReference type="GO" id="GO:0005085">
    <property type="term" value="F:guanyl-nucleotide exchange factor activity"/>
    <property type="evidence" value="ECO:0007669"/>
    <property type="project" value="UniProtKB-KW"/>
</dbReference>
<evidence type="ECO:0000256" key="1">
    <source>
        <dbReference type="ARBA" id="ARBA00004287"/>
    </source>
</evidence>
<evidence type="ECO:0000256" key="3">
    <source>
        <dbReference type="ARBA" id="ARBA00022658"/>
    </source>
</evidence>
<dbReference type="CDD" id="cd00171">
    <property type="entry name" value="Sec7"/>
    <property type="match status" value="1"/>
</dbReference>
<evidence type="ECO:0000313" key="7">
    <source>
        <dbReference type="Proteomes" id="UP000327013"/>
    </source>
</evidence>
<dbReference type="Pfam" id="PF23325">
    <property type="entry name" value="TPR_28"/>
    <property type="match status" value="1"/>
</dbReference>
<keyword evidence="3" id="KW-0344">Guanine-nucleotide releasing factor</keyword>
<name>A0A5N6QI04_9ROSI</name>
<proteinExistence type="predicted"/>
<dbReference type="OrthoDB" id="430364at2759"/>
<dbReference type="PANTHER" id="PTHR10663">
    <property type="entry name" value="GUANYL-NUCLEOTIDE EXCHANGE FACTOR"/>
    <property type="match status" value="1"/>
</dbReference>
<evidence type="ECO:0000313" key="6">
    <source>
        <dbReference type="EMBL" id="KAE7998765.1"/>
    </source>
</evidence>
<dbReference type="InterPro" id="IPR056604">
    <property type="entry name" value="GBF1-like_TPR"/>
</dbReference>
<dbReference type="PROSITE" id="PS50190">
    <property type="entry name" value="SEC7"/>
    <property type="match status" value="1"/>
</dbReference>
<dbReference type="InterPro" id="IPR035999">
    <property type="entry name" value="Sec7_dom_sf"/>
</dbReference>